<sequence>MDELDLFYRPGQATWSDLTLGGRFALLLLMLLPQNSTRNSTIEGDGRKKTKESQYYSLLLLFRLSMLLCRVFSRCCVLFRLLHCWTVVGMFGSLSEEESWAGSVE</sequence>
<protein>
    <submittedName>
        <fullName evidence="1">Uncharacterized protein</fullName>
    </submittedName>
</protein>
<reference evidence="1 2" key="1">
    <citation type="journal article" date="2021" name="bioRxiv">
        <title>Chromosome-scale and haplotype-resolved genome assembly of a tetraploid potato cultivar.</title>
        <authorList>
            <person name="Sun H."/>
            <person name="Jiao W.-B."/>
            <person name="Krause K."/>
            <person name="Campoy J.A."/>
            <person name="Goel M."/>
            <person name="Folz-Donahue K."/>
            <person name="Kukat C."/>
            <person name="Huettel B."/>
            <person name="Schneeberger K."/>
        </authorList>
    </citation>
    <scope>NUCLEOTIDE SEQUENCE [LARGE SCALE GENOMIC DNA]</scope>
    <source>
        <strain evidence="1">SolTubOtavaFocal</strain>
        <tissue evidence="1">Leaves</tissue>
    </source>
</reference>
<name>A0ABQ7VT25_SOLTU</name>
<evidence type="ECO:0000313" key="1">
    <source>
        <dbReference type="EMBL" id="KAH0771043.1"/>
    </source>
</evidence>
<dbReference type="Proteomes" id="UP000826656">
    <property type="component" value="Unassembled WGS sequence"/>
</dbReference>
<dbReference type="EMBL" id="JAIVGD010000011">
    <property type="protein sequence ID" value="KAH0771043.1"/>
    <property type="molecule type" value="Genomic_DNA"/>
</dbReference>
<proteinExistence type="predicted"/>
<gene>
    <name evidence="1" type="ORF">KY290_015024</name>
</gene>
<organism evidence="1 2">
    <name type="scientific">Solanum tuberosum</name>
    <name type="common">Potato</name>
    <dbReference type="NCBI Taxonomy" id="4113"/>
    <lineage>
        <taxon>Eukaryota</taxon>
        <taxon>Viridiplantae</taxon>
        <taxon>Streptophyta</taxon>
        <taxon>Embryophyta</taxon>
        <taxon>Tracheophyta</taxon>
        <taxon>Spermatophyta</taxon>
        <taxon>Magnoliopsida</taxon>
        <taxon>eudicotyledons</taxon>
        <taxon>Gunneridae</taxon>
        <taxon>Pentapetalae</taxon>
        <taxon>asterids</taxon>
        <taxon>lamiids</taxon>
        <taxon>Solanales</taxon>
        <taxon>Solanaceae</taxon>
        <taxon>Solanoideae</taxon>
        <taxon>Solaneae</taxon>
        <taxon>Solanum</taxon>
    </lineage>
</organism>
<comment type="caution">
    <text evidence="1">The sequence shown here is derived from an EMBL/GenBank/DDBJ whole genome shotgun (WGS) entry which is preliminary data.</text>
</comment>
<evidence type="ECO:0000313" key="2">
    <source>
        <dbReference type="Proteomes" id="UP000826656"/>
    </source>
</evidence>
<accession>A0ABQ7VT25</accession>
<keyword evidence="2" id="KW-1185">Reference proteome</keyword>